<dbReference type="Pfam" id="PF05043">
    <property type="entry name" value="Mga"/>
    <property type="match status" value="1"/>
</dbReference>
<proteinExistence type="predicted"/>
<protein>
    <recommendedName>
        <fullName evidence="1">Mga helix-turn-helix domain-containing protein</fullName>
    </recommendedName>
</protein>
<accession>A0A7Z8G5K0</accession>
<dbReference type="EMBL" id="NRPP01000007">
    <property type="protein sequence ID" value="TFJ28531.1"/>
    <property type="molecule type" value="Genomic_DNA"/>
</dbReference>
<gene>
    <name evidence="2" type="ORF">CKN69_03095</name>
</gene>
<organism evidence="2 3">
    <name type="scientific">Carnobacterium divergens</name>
    <name type="common">Lactobacillus divergens</name>
    <dbReference type="NCBI Taxonomy" id="2748"/>
    <lineage>
        <taxon>Bacteria</taxon>
        <taxon>Bacillati</taxon>
        <taxon>Bacillota</taxon>
        <taxon>Bacilli</taxon>
        <taxon>Lactobacillales</taxon>
        <taxon>Carnobacteriaceae</taxon>
        <taxon>Carnobacterium</taxon>
    </lineage>
</organism>
<name>A0A7Z8G5K0_CARDV</name>
<feature type="domain" description="Mga helix-turn-helix" evidence="1">
    <location>
        <begin position="82"/>
        <end position="163"/>
    </location>
</feature>
<evidence type="ECO:0000259" key="1">
    <source>
        <dbReference type="Pfam" id="PF05043"/>
    </source>
</evidence>
<dbReference type="RefSeq" id="WP_135025701.1">
    <property type="nucleotide sequence ID" value="NZ_JBFUWK010000004.1"/>
</dbReference>
<dbReference type="AlphaFoldDB" id="A0A7Z8G5K0"/>
<dbReference type="InterPro" id="IPR007737">
    <property type="entry name" value="Mga_HTH"/>
</dbReference>
<comment type="caution">
    <text evidence="2">The sequence shown here is derived from an EMBL/GenBank/DDBJ whole genome shotgun (WGS) entry which is preliminary data.</text>
</comment>
<evidence type="ECO:0000313" key="3">
    <source>
        <dbReference type="Proteomes" id="UP000297938"/>
    </source>
</evidence>
<dbReference type="Proteomes" id="UP000297938">
    <property type="component" value="Unassembled WGS sequence"/>
</dbReference>
<evidence type="ECO:0000313" key="2">
    <source>
        <dbReference type="EMBL" id="TFJ28531.1"/>
    </source>
</evidence>
<reference evidence="2 3" key="1">
    <citation type="journal article" date="2018" name="Int. J. Food Microbiol.">
        <title>Growth of Carnobacterium spp. isolated from chilled vacuum-packaged meat under relevant acidic conditions.</title>
        <authorList>
            <person name="Zhang P."/>
            <person name="Badoni M."/>
            <person name="Ganzle M."/>
            <person name="Yang X."/>
        </authorList>
    </citation>
    <scope>NUCLEOTIDE SEQUENCE [LARGE SCALE GENOMIC DNA]</scope>
    <source>
        <strain evidence="2 3">B2</strain>
    </source>
</reference>
<sequence length="479" mass="57406">MEEFLDKVDNRKFFLFKALEESYRNRLTYTELMETLNVSEFVLMRVLNDLEDDFQKFDLMECFRIVKYKKYVQLEEKMDVNSEILLHKLITNSPKFKMIDCILKKEFPGVSIFSEENYINMPKAYSYIKEIKKLFMKTRIKLNTKFELVGSEMDQRMFMFNFYYSIFGNIESPFHKKISEEAKLLTAQFKANCYPKLSIIQKNKLLYLFSVILIRQKNGAFVDSKIKVRSYMKEQEYQLYAHFFQSKFANGNENEVDFFMAFLISENIINSNEIVIEYNQQSVNTTALFLSQFVECFGKFDDFRLKRKIEEGLNHAHFKVSLINRTKYFRDEFVVFPFIQEQYGEILQFCDEFIEKSRRTSNLKIVYLNKEFLLNEYIYLIINSLPASFFMKEIHVCVDFLLGKNYNEMIIKNIKTFEFLNIEIQENLDQRTDLLLTDSLIKNELSCDYIIWNTPPTTQDWGNLGEVLVKIKKKKELKR</sequence>